<comment type="caution">
    <text evidence="1">The sequence shown here is derived from an EMBL/GenBank/DDBJ whole genome shotgun (WGS) entry which is preliminary data.</text>
</comment>
<dbReference type="OrthoDB" id="4552733at2"/>
<evidence type="ECO:0000313" key="2">
    <source>
        <dbReference type="Proteomes" id="UP000004816"/>
    </source>
</evidence>
<proteinExistence type="predicted"/>
<reference evidence="1 2" key="1">
    <citation type="journal article" date="2011" name="Stand. Genomic Sci.">
        <title>High quality draft genome sequence of Segniliparus rugosus CDC 945(T)= (ATCC BAA-974(T)).</title>
        <authorList>
            <person name="Earl A.M."/>
            <person name="Desjardins C.A."/>
            <person name="Fitzgerald M.G."/>
            <person name="Arachchi H.M."/>
            <person name="Zeng Q."/>
            <person name="Mehta T."/>
            <person name="Griggs A."/>
            <person name="Birren B.W."/>
            <person name="Toney N.C."/>
            <person name="Carr J."/>
            <person name="Posey J."/>
            <person name="Butler W.R."/>
        </authorList>
    </citation>
    <scope>NUCLEOTIDE SEQUENCE [LARGE SCALE GENOMIC DNA]</scope>
    <source>
        <strain evidence="2">ATCC BAA-974 / DSM 45345 / CCUG 50838 / CIP 108380 / JCM 13579 / CDC 945</strain>
    </source>
</reference>
<dbReference type="AlphaFoldDB" id="E5XQX0"/>
<dbReference type="Proteomes" id="UP000004816">
    <property type="component" value="Unassembled WGS sequence"/>
</dbReference>
<dbReference type="EMBL" id="ACZI02000002">
    <property type="protein sequence ID" value="EFV13261.1"/>
    <property type="molecule type" value="Genomic_DNA"/>
</dbReference>
<gene>
    <name evidence="1" type="ORF">HMPREF9336_01923</name>
</gene>
<dbReference type="HOGENOM" id="CLU_1785566_0_0_11"/>
<evidence type="ECO:0000313" key="1">
    <source>
        <dbReference type="EMBL" id="EFV13261.1"/>
    </source>
</evidence>
<accession>E5XQX0</accession>
<dbReference type="STRING" id="679197.HMPREF9336_01923"/>
<dbReference type="RefSeq" id="WP_007469813.1">
    <property type="nucleotide sequence ID" value="NZ_KI391953.1"/>
</dbReference>
<name>E5XQX0_SEGRC</name>
<sequence length="145" mass="15847">MSEDDQLRADEIQPTGGWIRELLTEEGESLWSLRVECRAVERPYGSTPLNVEVDCVDFGLPAGDGLAGAEAVLVGDDDEPSASVYFFEHYAYDRAVVRVLSRQGERARVSVELAEDLYGLGLERISLTAEVEVVPAVRAVSSSLD</sequence>
<protein>
    <submittedName>
        <fullName evidence="1">Uncharacterized protein</fullName>
    </submittedName>
</protein>
<keyword evidence="2" id="KW-1185">Reference proteome</keyword>
<organism evidence="1 2">
    <name type="scientific">Segniliparus rugosus (strain ATCC BAA-974 / DSM 45345 / CCUG 50838 / CIP 108380 / JCM 13579 / CDC 945)</name>
    <dbReference type="NCBI Taxonomy" id="679197"/>
    <lineage>
        <taxon>Bacteria</taxon>
        <taxon>Bacillati</taxon>
        <taxon>Actinomycetota</taxon>
        <taxon>Actinomycetes</taxon>
        <taxon>Mycobacteriales</taxon>
        <taxon>Segniliparaceae</taxon>
        <taxon>Segniliparus</taxon>
    </lineage>
</organism>